<accession>A0A9W5TA32</accession>
<evidence type="ECO:0000313" key="3">
    <source>
        <dbReference type="Proteomes" id="UP001057455"/>
    </source>
</evidence>
<comment type="caution">
    <text evidence="2">The sequence shown here is derived from an EMBL/GenBank/DDBJ whole genome shotgun (WGS) entry which is preliminary data.</text>
</comment>
<gene>
    <name evidence="2" type="ORF">BaOVIS_015910</name>
</gene>
<keyword evidence="1" id="KW-1133">Transmembrane helix</keyword>
<keyword evidence="3" id="KW-1185">Reference proteome</keyword>
<protein>
    <recommendedName>
        <fullName evidence="4">Cytochrome c oxidase assembly protein COX14</fullName>
    </recommendedName>
</protein>
<reference evidence="2" key="1">
    <citation type="submission" date="2019-12" db="EMBL/GenBank/DDBJ databases">
        <title>Genome sequence of Babesia ovis.</title>
        <authorList>
            <person name="Yamagishi J."/>
            <person name="Sevinc F."/>
            <person name="Xuan X."/>
        </authorList>
    </citation>
    <scope>NUCLEOTIDE SEQUENCE</scope>
    <source>
        <strain evidence="2">Selcuk</strain>
    </source>
</reference>
<dbReference type="EMBL" id="BLIY01000010">
    <property type="protein sequence ID" value="GFE54187.1"/>
    <property type="molecule type" value="Genomic_DNA"/>
</dbReference>
<dbReference type="AlphaFoldDB" id="A0A9W5TA32"/>
<organism evidence="2 3">
    <name type="scientific">Babesia ovis</name>
    <dbReference type="NCBI Taxonomy" id="5869"/>
    <lineage>
        <taxon>Eukaryota</taxon>
        <taxon>Sar</taxon>
        <taxon>Alveolata</taxon>
        <taxon>Apicomplexa</taxon>
        <taxon>Aconoidasida</taxon>
        <taxon>Piroplasmida</taxon>
        <taxon>Babesiidae</taxon>
        <taxon>Babesia</taxon>
    </lineage>
</organism>
<keyword evidence="1" id="KW-0812">Transmembrane</keyword>
<sequence>MKGGARFEIFRALGINYYGFHVRKNKIYDYISVVVCTSLIGTSIYLGVSFVYNWRQSMQLLRYHHARLEVEREGYIKLIKEAREKNLLPPRKT</sequence>
<keyword evidence="1" id="KW-0472">Membrane</keyword>
<dbReference type="Proteomes" id="UP001057455">
    <property type="component" value="Unassembled WGS sequence"/>
</dbReference>
<proteinExistence type="predicted"/>
<feature type="transmembrane region" description="Helical" evidence="1">
    <location>
        <begin position="30"/>
        <end position="52"/>
    </location>
</feature>
<evidence type="ECO:0000256" key="1">
    <source>
        <dbReference type="SAM" id="Phobius"/>
    </source>
</evidence>
<evidence type="ECO:0000313" key="2">
    <source>
        <dbReference type="EMBL" id="GFE54187.1"/>
    </source>
</evidence>
<dbReference type="OrthoDB" id="445189at2759"/>
<evidence type="ECO:0008006" key="4">
    <source>
        <dbReference type="Google" id="ProtNLM"/>
    </source>
</evidence>
<name>A0A9W5TA32_BABOV</name>